<protein>
    <recommendedName>
        <fullName evidence="6">SAM and PH domain-containing protein</fullName>
    </recommendedName>
</protein>
<sequence>MTDTVNDRHFFEAQSVKELARPLTIATSFNLSPSEATDTEFEDSEDEDSTCGRRTSQTTLSSYDEAPTPRSCASPAFYLPVQGPKGPHLFRSDSRSSSDHALQMSPILSMSPLAPPSPGAARADYDLGEVRNWAPHQVIEWAESVGLDQSIVNSLTYHDVDGRVLLDLHFDDLRELDITSFGKRHRLWSAICDIKGEPPMSPAKKRRNRKVNDSPVTETIVAIEQLAPKPHDCPKGERCAKWRRQQRQLRQLQEDNAIGRYSVSPTRLQVEPPLPTGVPSVIASSAALTPRHLPKISLQAEALQYLDERDPQENVRQFLQFQHVPEPPARSASVPPLFPEQHHNPYPALRSSLRAHPKLEISPLAGDAPASPESATAPRQIPRFATPASEVDVPTTSVFPPGPIERETSASAPPSIQRPLMRTFSRTERRRPSFGSLPAVAENEVLGPITNTTLPTVPEHSKYGADCSRAGWMKKRRTRLLRHEWREAHFRLRGSQLRMYASDQLNAPENESINVDEYTVACTTAAAGKKLAAAMKAFHLNNNSNNSNGKNTDGTAFAFDLVPRSAAKTAALTTMKTHHFAVKNKDDRIEWMRELMLAKARRQKGEGYEVKVNGLCV</sequence>
<dbReference type="Gene3D" id="2.30.29.30">
    <property type="entry name" value="Pleckstrin-homology domain (PH domain)/Phosphotyrosine-binding domain (PTB)"/>
    <property type="match status" value="1"/>
</dbReference>
<gene>
    <name evidence="4" type="ORF">K470DRAFT_106196</name>
</gene>
<feature type="domain" description="PH" evidence="2">
    <location>
        <begin position="466"/>
        <end position="600"/>
    </location>
</feature>
<feature type="domain" description="SAM" evidence="3">
    <location>
        <begin position="133"/>
        <end position="197"/>
    </location>
</feature>
<dbReference type="SUPFAM" id="SSF47769">
    <property type="entry name" value="SAM/Pointed domain"/>
    <property type="match status" value="1"/>
</dbReference>
<dbReference type="InterPro" id="IPR001660">
    <property type="entry name" value="SAM"/>
</dbReference>
<keyword evidence="5" id="KW-1185">Reference proteome</keyword>
<proteinExistence type="predicted"/>
<dbReference type="Pfam" id="PF07647">
    <property type="entry name" value="SAM_2"/>
    <property type="match status" value="1"/>
</dbReference>
<dbReference type="SMART" id="SM00233">
    <property type="entry name" value="PH"/>
    <property type="match status" value="1"/>
</dbReference>
<accession>A0A6A7C8B5</accession>
<dbReference type="PROSITE" id="PS50003">
    <property type="entry name" value="PH_DOMAIN"/>
    <property type="match status" value="1"/>
</dbReference>
<organism evidence="4 5">
    <name type="scientific">Piedraia hortae CBS 480.64</name>
    <dbReference type="NCBI Taxonomy" id="1314780"/>
    <lineage>
        <taxon>Eukaryota</taxon>
        <taxon>Fungi</taxon>
        <taxon>Dikarya</taxon>
        <taxon>Ascomycota</taxon>
        <taxon>Pezizomycotina</taxon>
        <taxon>Dothideomycetes</taxon>
        <taxon>Dothideomycetidae</taxon>
        <taxon>Capnodiales</taxon>
        <taxon>Piedraiaceae</taxon>
        <taxon>Piedraia</taxon>
    </lineage>
</organism>
<feature type="region of interest" description="Disordered" evidence="1">
    <location>
        <begin position="385"/>
        <end position="415"/>
    </location>
</feature>
<reference evidence="4" key="1">
    <citation type="journal article" date="2020" name="Stud. Mycol.">
        <title>101 Dothideomycetes genomes: a test case for predicting lifestyles and emergence of pathogens.</title>
        <authorList>
            <person name="Haridas S."/>
            <person name="Albert R."/>
            <person name="Binder M."/>
            <person name="Bloem J."/>
            <person name="Labutti K."/>
            <person name="Salamov A."/>
            <person name="Andreopoulos B."/>
            <person name="Baker S."/>
            <person name="Barry K."/>
            <person name="Bills G."/>
            <person name="Bluhm B."/>
            <person name="Cannon C."/>
            <person name="Castanera R."/>
            <person name="Culley D."/>
            <person name="Daum C."/>
            <person name="Ezra D."/>
            <person name="Gonzalez J."/>
            <person name="Henrissat B."/>
            <person name="Kuo A."/>
            <person name="Liang C."/>
            <person name="Lipzen A."/>
            <person name="Lutzoni F."/>
            <person name="Magnuson J."/>
            <person name="Mondo S."/>
            <person name="Nolan M."/>
            <person name="Ohm R."/>
            <person name="Pangilinan J."/>
            <person name="Park H.-J."/>
            <person name="Ramirez L."/>
            <person name="Alfaro M."/>
            <person name="Sun H."/>
            <person name="Tritt A."/>
            <person name="Yoshinaga Y."/>
            <person name="Zwiers L.-H."/>
            <person name="Turgeon B."/>
            <person name="Goodwin S."/>
            <person name="Spatafora J."/>
            <person name="Crous P."/>
            <person name="Grigoriev I."/>
        </authorList>
    </citation>
    <scope>NUCLEOTIDE SEQUENCE</scope>
    <source>
        <strain evidence="4">CBS 480.64</strain>
    </source>
</reference>
<evidence type="ECO:0000313" key="4">
    <source>
        <dbReference type="EMBL" id="KAF2863653.1"/>
    </source>
</evidence>
<name>A0A6A7C8B5_9PEZI</name>
<dbReference type="InterPro" id="IPR011993">
    <property type="entry name" value="PH-like_dom_sf"/>
</dbReference>
<evidence type="ECO:0000313" key="5">
    <source>
        <dbReference type="Proteomes" id="UP000799421"/>
    </source>
</evidence>
<dbReference type="OrthoDB" id="422827at2759"/>
<dbReference type="Proteomes" id="UP000799421">
    <property type="component" value="Unassembled WGS sequence"/>
</dbReference>
<dbReference type="SUPFAM" id="SSF50729">
    <property type="entry name" value="PH domain-like"/>
    <property type="match status" value="1"/>
</dbReference>
<feature type="compositionally biased region" description="Polar residues" evidence="1">
    <location>
        <begin position="52"/>
        <end position="62"/>
    </location>
</feature>
<dbReference type="InterPro" id="IPR013761">
    <property type="entry name" value="SAM/pointed_sf"/>
</dbReference>
<feature type="region of interest" description="Disordered" evidence="1">
    <location>
        <begin position="30"/>
        <end position="69"/>
    </location>
</feature>
<evidence type="ECO:0000256" key="1">
    <source>
        <dbReference type="SAM" id="MobiDB-lite"/>
    </source>
</evidence>
<evidence type="ECO:0000259" key="3">
    <source>
        <dbReference type="PROSITE" id="PS50105"/>
    </source>
</evidence>
<dbReference type="CDD" id="cd09535">
    <property type="entry name" value="SAM_BOI-like_fungal"/>
    <property type="match status" value="1"/>
</dbReference>
<dbReference type="InterPro" id="IPR001849">
    <property type="entry name" value="PH_domain"/>
</dbReference>
<feature type="compositionally biased region" description="Acidic residues" evidence="1">
    <location>
        <begin position="37"/>
        <end position="49"/>
    </location>
</feature>
<dbReference type="EMBL" id="MU005960">
    <property type="protein sequence ID" value="KAF2863653.1"/>
    <property type="molecule type" value="Genomic_DNA"/>
</dbReference>
<evidence type="ECO:0000259" key="2">
    <source>
        <dbReference type="PROSITE" id="PS50003"/>
    </source>
</evidence>
<dbReference type="SMART" id="SM00454">
    <property type="entry name" value="SAM"/>
    <property type="match status" value="1"/>
</dbReference>
<dbReference type="Pfam" id="PF00169">
    <property type="entry name" value="PH"/>
    <property type="match status" value="1"/>
</dbReference>
<dbReference type="Gene3D" id="1.10.150.50">
    <property type="entry name" value="Transcription Factor, Ets-1"/>
    <property type="match status" value="1"/>
</dbReference>
<evidence type="ECO:0008006" key="6">
    <source>
        <dbReference type="Google" id="ProtNLM"/>
    </source>
</evidence>
<dbReference type="PROSITE" id="PS50105">
    <property type="entry name" value="SAM_DOMAIN"/>
    <property type="match status" value="1"/>
</dbReference>
<dbReference type="AlphaFoldDB" id="A0A6A7C8B5"/>